<gene>
    <name evidence="1" type="ORF">KATO_01008</name>
</gene>
<name>A0A2U3R0Y7_ORITS</name>
<accession>A0A2U3R0Y7</accession>
<organism evidence="1 2">
    <name type="scientific">Orientia tsutsugamushi</name>
    <name type="common">Rickettsia tsutsugamushi</name>
    <dbReference type="NCBI Taxonomy" id="784"/>
    <lineage>
        <taxon>Bacteria</taxon>
        <taxon>Pseudomonadati</taxon>
        <taxon>Pseudomonadota</taxon>
        <taxon>Alphaproteobacteria</taxon>
        <taxon>Rickettsiales</taxon>
        <taxon>Rickettsiaceae</taxon>
        <taxon>Rickettsieae</taxon>
        <taxon>Orientia</taxon>
    </lineage>
</organism>
<protein>
    <submittedName>
        <fullName evidence="1">Uncharacterized protein</fullName>
    </submittedName>
</protein>
<dbReference type="AlphaFoldDB" id="A0A2U3R0Y7"/>
<dbReference type="EMBL" id="LS398550">
    <property type="protein sequence ID" value="SPR06894.1"/>
    <property type="molecule type" value="Genomic_DNA"/>
</dbReference>
<evidence type="ECO:0000313" key="1">
    <source>
        <dbReference type="EMBL" id="SPR06894.1"/>
    </source>
</evidence>
<sequence length="38" mass="4457">MYGVKIYCRKKQKHSLNKISIDKLKEGVSQYIVICNEV</sequence>
<reference evidence="2" key="1">
    <citation type="submission" date="2018-03" db="EMBL/GenBank/DDBJ databases">
        <authorList>
            <person name="Batty M. E."/>
            <person name="Batty M E."/>
        </authorList>
    </citation>
    <scope>NUCLEOTIDE SEQUENCE [LARGE SCALE GENOMIC DNA]</scope>
</reference>
<dbReference type="Proteomes" id="UP000244992">
    <property type="component" value="Chromosome I"/>
</dbReference>
<evidence type="ECO:0000313" key="2">
    <source>
        <dbReference type="Proteomes" id="UP000244992"/>
    </source>
</evidence>
<proteinExistence type="predicted"/>